<evidence type="ECO:0000256" key="1">
    <source>
        <dbReference type="ARBA" id="ARBA00004184"/>
    </source>
</evidence>
<dbReference type="InterPro" id="IPR000008">
    <property type="entry name" value="C2_dom"/>
</dbReference>
<evidence type="ECO:0000256" key="6">
    <source>
        <dbReference type="ARBA" id="ARBA00022927"/>
    </source>
</evidence>
<dbReference type="Gene3D" id="2.130.10.10">
    <property type="entry name" value="YVTN repeat-like/Quinoprotein amine dehydrogenase"/>
    <property type="match status" value="1"/>
</dbReference>
<dbReference type="PROSITE" id="PS50004">
    <property type="entry name" value="C2"/>
    <property type="match status" value="1"/>
</dbReference>
<dbReference type="PANTHER" id="PTHR23323">
    <property type="entry name" value="VACUOLAR PROTEIN SORTING-ASSOCIATED PROTEIN"/>
    <property type="match status" value="1"/>
</dbReference>
<name>A0A6B2KWP0_9EUKA</name>
<dbReference type="CDD" id="cd00030">
    <property type="entry name" value="C2"/>
    <property type="match status" value="1"/>
</dbReference>
<evidence type="ECO:0000313" key="10">
    <source>
        <dbReference type="EMBL" id="NDV29213.1"/>
    </source>
</evidence>
<dbReference type="Gene3D" id="1.25.40.10">
    <property type="entry name" value="Tetratricopeptide repeat domain"/>
    <property type="match status" value="1"/>
</dbReference>
<dbReference type="GO" id="GO:0006886">
    <property type="term" value="P:intracellular protein transport"/>
    <property type="evidence" value="ECO:0007669"/>
    <property type="project" value="UniProtKB-UniRule"/>
</dbReference>
<dbReference type="PANTHER" id="PTHR23323:SF24">
    <property type="entry name" value="VACUOLAR PROTEIN SORTING-ASSOCIATED PROTEIN 11 HOMOLOG"/>
    <property type="match status" value="1"/>
</dbReference>
<organism evidence="10">
    <name type="scientific">Arcella intermedia</name>
    <dbReference type="NCBI Taxonomy" id="1963864"/>
    <lineage>
        <taxon>Eukaryota</taxon>
        <taxon>Amoebozoa</taxon>
        <taxon>Tubulinea</taxon>
        <taxon>Elardia</taxon>
        <taxon>Arcellinida</taxon>
        <taxon>Sphaerothecina</taxon>
        <taxon>Arcellidae</taxon>
        <taxon>Arcella</taxon>
    </lineage>
</organism>
<evidence type="ECO:0000256" key="2">
    <source>
        <dbReference type="ARBA" id="ARBA00022448"/>
    </source>
</evidence>
<evidence type="ECO:0000256" key="3">
    <source>
        <dbReference type="ARBA" id="ARBA00022723"/>
    </source>
</evidence>
<accession>A0A6B2KWP0</accession>
<dbReference type="InterPro" id="IPR035892">
    <property type="entry name" value="C2_domain_sf"/>
</dbReference>
<dbReference type="GO" id="GO:0007032">
    <property type="term" value="P:endosome organization"/>
    <property type="evidence" value="ECO:0007669"/>
    <property type="project" value="TreeGrafter"/>
</dbReference>
<dbReference type="AlphaFoldDB" id="A0A6B2KWP0"/>
<evidence type="ECO:0000256" key="4">
    <source>
        <dbReference type="ARBA" id="ARBA00022771"/>
    </source>
</evidence>
<proteinExistence type="predicted"/>
<dbReference type="Gene3D" id="2.60.40.150">
    <property type="entry name" value="C2 domain"/>
    <property type="match status" value="1"/>
</dbReference>
<dbReference type="Pfam" id="PF00168">
    <property type="entry name" value="C2"/>
    <property type="match status" value="1"/>
</dbReference>
<dbReference type="InterPro" id="IPR000547">
    <property type="entry name" value="Clathrin_H-chain/VPS_repeat"/>
</dbReference>
<dbReference type="Pfam" id="PF23356">
    <property type="entry name" value="TPR_PEP5_VPS11"/>
    <property type="match status" value="2"/>
</dbReference>
<reference evidence="10" key="1">
    <citation type="journal article" date="2020" name="J. Eukaryot. Microbiol.">
        <title>De novo Sequencing, Assembly and Annotation of the Transcriptome for the Free-Living Testate Amoeba Arcella intermedia.</title>
        <authorList>
            <person name="Ribeiro G.M."/>
            <person name="Porfirio-Sousa A.L."/>
            <person name="Maurer-Alcala X.X."/>
            <person name="Katz L.A."/>
            <person name="Lahr D.J.G."/>
        </authorList>
    </citation>
    <scope>NUCLEOTIDE SEQUENCE</scope>
</reference>
<keyword evidence="2" id="KW-0813">Transport</keyword>
<evidence type="ECO:0000256" key="8">
    <source>
        <dbReference type="PROSITE-ProRule" id="PRU01006"/>
    </source>
</evidence>
<keyword evidence="3" id="KW-0479">Metal-binding</keyword>
<dbReference type="SUPFAM" id="SSF50978">
    <property type="entry name" value="WD40 repeat-like"/>
    <property type="match status" value="1"/>
</dbReference>
<dbReference type="InterPro" id="IPR057307">
    <property type="entry name" value="PEP5_VPS11_N"/>
</dbReference>
<sequence length="1043" mass="118439">MGDHQGSIRFLSPDFVDLKNRSFQAHNDKVAFCALSAEGNVLVTIGLEPKEATYQIRSWNLTKKYKEGPGESHPEFSFQDLKGQDEKKILVPTCLAVSSDGTFIGVGLADGCVFLVSPYAKPKSHMVEAGIPITGLAFLNKGKESDRDVNCVLYVTTAESIRQLKFERAPRGNDLKIIDIDMKETDQEEEITTKKKAKKAVSSGAKAMTLSSDTNQCIIAQEDGIWLYSPEKRLEDPIPLNLNEMKGKMDIKLLHSFADYLVVEESPDDLSFNRYITIYHVTEKFQALAKKQIEGPILFIASAGGKVFIFTKKTVHTLSEFSEEEQVALYKKRSLHQIAINIAERKKKPREQIAEIYKDYGDSLFNKSDFDKAMEKYLYTIGTNVVEPSAIIEKYLKDRHTNSLMIYLEELHNAKVHTTNHTTLLLNCYSKSKDYKKIKEFIAHADLRGLDVDAAVRVCRMDKKYDDALILVKNQNHKTYLKILLEDKGEYKEALDYIHTLEFEDAAACFKIFGKDLLQELPDETIKLAQELCTNYRKSGTDEPQQSSEVRRIKTQTPQVEESTYIEKLTVHVDSGRQLMCKDLKSSDPFLQLILNKQFCELPPKKETLVPVFNTDVTFSLSGVDKAKDQIKIVCYDWNEYLPPEFMGQITIPIQQCLTASTPKWYPLLPSEQHSGTIPTGEFQLSFTYKPLQTSSAQKAHAEDFIGIFSAKPAELRKFLEFIDESKIERKKNKNGTYMTTIYDTLLELYLQDGREDDAKKLLNRINNGESETPILDPNHAVLVCESQGFTDGTLILYKYLGLPNIVAEKCVEESKYDDLIAICTKNPSSRLWIRALTHLVSDIPAGPEAEKRHQAYLKEVIQAIQRDKLLSPAEVIDIFLKSNQHHQIEVLMPYLVGELDQLQKKLHGAYQNVTRVVKEGAASRSTLDSYKKEAQKFNGGSEPPSYFFLGTPNGYADDSEMMESKRKLTTETEDRVKDLKTIDVSTFNSEIENTLKNSSWEGFSTISNYLQRKIFDKPEKGQRVFDPLIFADLGLVPLLTDK</sequence>
<dbReference type="GO" id="GO:0007033">
    <property type="term" value="P:vacuole organization"/>
    <property type="evidence" value="ECO:0007669"/>
    <property type="project" value="TreeGrafter"/>
</dbReference>
<dbReference type="EMBL" id="GIBP01000244">
    <property type="protein sequence ID" value="NDV29213.1"/>
    <property type="molecule type" value="Transcribed_RNA"/>
</dbReference>
<dbReference type="InterPro" id="IPR015943">
    <property type="entry name" value="WD40/YVTN_repeat-like_dom_sf"/>
</dbReference>
<keyword evidence="4" id="KW-0863">Zinc-finger</keyword>
<dbReference type="SUPFAM" id="SSF49562">
    <property type="entry name" value="C2 domain (Calcium/lipid-binding domain, CaLB)"/>
    <property type="match status" value="1"/>
</dbReference>
<evidence type="ECO:0000256" key="7">
    <source>
        <dbReference type="ARBA" id="ARBA00023136"/>
    </source>
</evidence>
<keyword evidence="7" id="KW-0472">Membrane</keyword>
<dbReference type="PROSITE" id="PS50236">
    <property type="entry name" value="CHCR"/>
    <property type="match status" value="1"/>
</dbReference>
<dbReference type="GO" id="GO:0048284">
    <property type="term" value="P:organelle fusion"/>
    <property type="evidence" value="ECO:0007669"/>
    <property type="project" value="TreeGrafter"/>
</dbReference>
<dbReference type="GO" id="GO:0006904">
    <property type="term" value="P:vesicle docking involved in exocytosis"/>
    <property type="evidence" value="ECO:0007669"/>
    <property type="project" value="TreeGrafter"/>
</dbReference>
<protein>
    <recommendedName>
        <fullName evidence="9">C2 domain-containing protein</fullName>
    </recommendedName>
</protein>
<dbReference type="InterPro" id="IPR036322">
    <property type="entry name" value="WD40_repeat_dom_sf"/>
</dbReference>
<dbReference type="InterPro" id="IPR011990">
    <property type="entry name" value="TPR-like_helical_dom_sf"/>
</dbReference>
<dbReference type="SMART" id="SM00239">
    <property type="entry name" value="C2"/>
    <property type="match status" value="1"/>
</dbReference>
<dbReference type="GO" id="GO:0030897">
    <property type="term" value="C:HOPS complex"/>
    <property type="evidence" value="ECO:0007669"/>
    <property type="project" value="TreeGrafter"/>
</dbReference>
<dbReference type="GO" id="GO:0008270">
    <property type="term" value="F:zinc ion binding"/>
    <property type="evidence" value="ECO:0007669"/>
    <property type="project" value="UniProtKB-KW"/>
</dbReference>
<feature type="repeat" description="CHCR" evidence="8">
    <location>
        <begin position="379"/>
        <end position="526"/>
    </location>
</feature>
<dbReference type="GO" id="GO:0005768">
    <property type="term" value="C:endosome"/>
    <property type="evidence" value="ECO:0007669"/>
    <property type="project" value="TreeGrafter"/>
</dbReference>
<evidence type="ECO:0000259" key="9">
    <source>
        <dbReference type="PROSITE" id="PS50004"/>
    </source>
</evidence>
<dbReference type="InterPro" id="IPR057308">
    <property type="entry name" value="CHCR_PEP5_VPS11"/>
</dbReference>
<keyword evidence="5" id="KW-0862">Zinc</keyword>
<dbReference type="Pfam" id="PF23341">
    <property type="entry name" value="PEP5_VPS11_N"/>
    <property type="match status" value="1"/>
</dbReference>
<dbReference type="GO" id="GO:0030674">
    <property type="term" value="F:protein-macromolecule adaptor activity"/>
    <property type="evidence" value="ECO:0007669"/>
    <property type="project" value="TreeGrafter"/>
</dbReference>
<keyword evidence="6" id="KW-0653">Protein transport</keyword>
<feature type="domain" description="C2" evidence="9">
    <location>
        <begin position="550"/>
        <end position="666"/>
    </location>
</feature>
<evidence type="ECO:0000256" key="5">
    <source>
        <dbReference type="ARBA" id="ARBA00022833"/>
    </source>
</evidence>
<comment type="subcellular location">
    <subcellularLocation>
        <location evidence="1">Endomembrane system</location>
        <topology evidence="1">Peripheral membrane protein</topology>
    </subcellularLocation>
</comment>